<feature type="domain" description="GWxTD" evidence="3">
    <location>
        <begin position="169"/>
        <end position="255"/>
    </location>
</feature>
<dbReference type="AlphaFoldDB" id="A0A1I6MMV6"/>
<sequence length="665" mass="74228">MQVGSLSATGTQGIVFGFPVLDAFRGATALFYVWAAFVSREMRSYTYPLVWQNDIRADALRGFQFLSSGCLPTTIKVALWSIAATMRISVRPQFYSFLLLPFLSFAAVSALGQDATTTPPPANGVAKGPVVVEHPDPLKTRISDKKRFEQQKSLKAELKGGYKKWVDEDVRWIISDEELAAFKQLSNDEERDQFIEQFWLRRNPNPDSPENEYREQHYQRIAYADEHFAAGKPGWRTDRGHIYIAYGKPDNIDSHPSGGQYERPMDEGGGSTSTFPFEIWHYRYIEGIGDNIDIEFVDSCMCGDYHATIDRSEKDALKNVPGAGATMSEQMGQSTKADRFSSGGLEQLGKGPGTEGNQSKQFDRLDRYAKLMAPPPIKFKDLEAFMATGKILTGPPFLFDVRTDYVRVTNETVLVPLTLQIRNKDITFSNKDGVAMGTVNILGRVSNLNHKVVQTFEESVGVQVPSELLARKQNDMSVYWKALPLRPGLYKIDIVIKDVNNPDHIGTWRRSVNVPKYDDDHLAASSLILADQMERVPSRDIGAGNFVIGDTKIRPRVPNAIAAPVTFHRGQSLNFWMQVYNLGIDEKSKQNGATVNYEITDMATNKAIVVSQELTNKLSPNADQLTIEKSMPLASLQPGKYQVSIKVNDGVSKQQIAESAPFIVD</sequence>
<protein>
    <submittedName>
        <fullName evidence="4">GWxTD domain-containing protein</fullName>
    </submittedName>
</protein>
<feature type="transmembrane region" description="Helical" evidence="2">
    <location>
        <begin position="94"/>
        <end position="112"/>
    </location>
</feature>
<evidence type="ECO:0000313" key="5">
    <source>
        <dbReference type="Proteomes" id="UP000199024"/>
    </source>
</evidence>
<gene>
    <name evidence="4" type="ORF">SAMN05421771_3022</name>
</gene>
<name>A0A1I6MMV6_9BACT</name>
<proteinExistence type="predicted"/>
<evidence type="ECO:0000313" key="4">
    <source>
        <dbReference type="EMBL" id="SFS16994.1"/>
    </source>
</evidence>
<dbReference type="EMBL" id="FOZL01000001">
    <property type="protein sequence ID" value="SFS16994.1"/>
    <property type="molecule type" value="Genomic_DNA"/>
</dbReference>
<evidence type="ECO:0000256" key="1">
    <source>
        <dbReference type="SAM" id="MobiDB-lite"/>
    </source>
</evidence>
<evidence type="ECO:0000259" key="3">
    <source>
        <dbReference type="Pfam" id="PF20094"/>
    </source>
</evidence>
<dbReference type="Proteomes" id="UP000199024">
    <property type="component" value="Unassembled WGS sequence"/>
</dbReference>
<dbReference type="NCBIfam" id="TIGR04514">
    <property type="entry name" value="GWxTD_dom"/>
    <property type="match status" value="1"/>
</dbReference>
<organism evidence="4 5">
    <name type="scientific">Granulicella pectinivorans</name>
    <dbReference type="NCBI Taxonomy" id="474950"/>
    <lineage>
        <taxon>Bacteria</taxon>
        <taxon>Pseudomonadati</taxon>
        <taxon>Acidobacteriota</taxon>
        <taxon>Terriglobia</taxon>
        <taxon>Terriglobales</taxon>
        <taxon>Acidobacteriaceae</taxon>
        <taxon>Granulicella</taxon>
    </lineage>
</organism>
<keyword evidence="2" id="KW-0472">Membrane</keyword>
<keyword evidence="5" id="KW-1185">Reference proteome</keyword>
<feature type="region of interest" description="Disordered" evidence="1">
    <location>
        <begin position="323"/>
        <end position="359"/>
    </location>
</feature>
<keyword evidence="2" id="KW-1133">Transmembrane helix</keyword>
<dbReference type="STRING" id="474950.SAMN05421771_3022"/>
<dbReference type="Pfam" id="PF20094">
    <property type="entry name" value="GWxTD_dom"/>
    <property type="match status" value="1"/>
</dbReference>
<evidence type="ECO:0000256" key="2">
    <source>
        <dbReference type="SAM" id="Phobius"/>
    </source>
</evidence>
<dbReference type="InterPro" id="IPR030959">
    <property type="entry name" value="GWxTD_dom"/>
</dbReference>
<accession>A0A1I6MMV6</accession>
<feature type="transmembrane region" description="Helical" evidence="2">
    <location>
        <begin position="14"/>
        <end position="37"/>
    </location>
</feature>
<reference evidence="4 5" key="1">
    <citation type="submission" date="2016-10" db="EMBL/GenBank/DDBJ databases">
        <authorList>
            <person name="de Groot N.N."/>
        </authorList>
    </citation>
    <scope>NUCLEOTIDE SEQUENCE [LARGE SCALE GENOMIC DNA]</scope>
    <source>
        <strain evidence="4 5">DSM 21001</strain>
    </source>
</reference>
<keyword evidence="2" id="KW-0812">Transmembrane</keyword>